<dbReference type="PATRIC" id="fig|945713.3.peg.1282"/>
<reference evidence="2 3" key="1">
    <citation type="journal article" date="2012" name="Front. Microbiol.">
        <title>Complete genome of Ignavibacterium album, a metabolically versatile, flagellated, facultative anaerobe from the phylum Chlorobi.</title>
        <authorList>
            <person name="Liu Z."/>
            <person name="Frigaard N.-U."/>
            <person name="Vogl K."/>
            <person name="Iino T."/>
            <person name="Ohkuma M."/>
            <person name="Overmann J."/>
            <person name="Bryant D.A."/>
        </authorList>
    </citation>
    <scope>NUCLEOTIDE SEQUENCE [LARGE SCALE GENOMIC DNA]</scope>
    <source>
        <strain evidence="3">DSM 19864 / JCM 16511 / NBRC 101810 / Mat9-16</strain>
    </source>
</reference>
<feature type="domain" description="Glutamine amidotransferase" evidence="1">
    <location>
        <begin position="39"/>
        <end position="215"/>
    </location>
</feature>
<name>I0AJ38_IGNAJ</name>
<dbReference type="InterPro" id="IPR017926">
    <property type="entry name" value="GATASE"/>
</dbReference>
<dbReference type="Pfam" id="PF00117">
    <property type="entry name" value="GATase"/>
    <property type="match status" value="1"/>
</dbReference>
<accession>I0AJ38</accession>
<keyword evidence="3" id="KW-1185">Reference proteome</keyword>
<sequence>MKQKIKIATIDLYNNEPNEGMRCIRDIVNETSVANSHLEIQYDVFETRYKGIAPDLNYDIFISSGGPGSPFEGEGTQWEKVYFNLLEKIWNHNQNFDEKKYIFFICHSFQMMARFFKIGEVNKRFLNSFGVKRFSKTDDGDKDLILSGLTNPLYAADIRQWQVVNPDYKHLNELGAKILSWEVPEEENKNNPALGAVRISNEIVGTQFHPEADPASMLYHFRQKERKDYIINRYGERIYNEMIEWLEDEDKIKLTRKTVLPSFLNNAINELITLKV</sequence>
<dbReference type="EMBL" id="CP003418">
    <property type="protein sequence ID" value="AFH48995.1"/>
    <property type="molecule type" value="Genomic_DNA"/>
</dbReference>
<dbReference type="CDD" id="cd01653">
    <property type="entry name" value="GATase1"/>
    <property type="match status" value="1"/>
</dbReference>
<evidence type="ECO:0000259" key="1">
    <source>
        <dbReference type="Pfam" id="PF00117"/>
    </source>
</evidence>
<keyword evidence="2" id="KW-0315">Glutamine amidotransferase</keyword>
<dbReference type="AlphaFoldDB" id="I0AJ38"/>
<evidence type="ECO:0000313" key="3">
    <source>
        <dbReference type="Proteomes" id="UP000007394"/>
    </source>
</evidence>
<gene>
    <name evidence="2" type="ordered locus">IALB_1285</name>
</gene>
<protein>
    <submittedName>
        <fullName evidence="2">Glutamine amidotransferase domain-like protein</fullName>
    </submittedName>
</protein>
<dbReference type="InterPro" id="IPR029062">
    <property type="entry name" value="Class_I_gatase-like"/>
</dbReference>
<dbReference type="Proteomes" id="UP000007394">
    <property type="component" value="Chromosome"/>
</dbReference>
<dbReference type="STRING" id="945713.IALB_1285"/>
<keyword evidence="2" id="KW-0808">Transferase</keyword>
<dbReference type="KEGG" id="ial:IALB_1285"/>
<proteinExistence type="predicted"/>
<dbReference type="HOGENOM" id="CLU_1007788_0_0_10"/>
<dbReference type="OrthoDB" id="639921at2"/>
<dbReference type="GO" id="GO:0016740">
    <property type="term" value="F:transferase activity"/>
    <property type="evidence" value="ECO:0007669"/>
    <property type="project" value="UniProtKB-KW"/>
</dbReference>
<organism evidence="2 3">
    <name type="scientific">Ignavibacterium album (strain DSM 19864 / JCM 16511 / NBRC 101810 / Mat9-16)</name>
    <dbReference type="NCBI Taxonomy" id="945713"/>
    <lineage>
        <taxon>Bacteria</taxon>
        <taxon>Pseudomonadati</taxon>
        <taxon>Ignavibacteriota</taxon>
        <taxon>Ignavibacteria</taxon>
        <taxon>Ignavibacteriales</taxon>
        <taxon>Ignavibacteriaceae</taxon>
        <taxon>Ignavibacterium</taxon>
    </lineage>
</organism>
<dbReference type="PROSITE" id="PS51273">
    <property type="entry name" value="GATASE_TYPE_1"/>
    <property type="match status" value="1"/>
</dbReference>
<dbReference type="Gene3D" id="3.40.50.880">
    <property type="match status" value="1"/>
</dbReference>
<dbReference type="eggNOG" id="COG0518">
    <property type="taxonomic scope" value="Bacteria"/>
</dbReference>
<dbReference type="RefSeq" id="WP_014560150.1">
    <property type="nucleotide sequence ID" value="NC_017464.1"/>
</dbReference>
<evidence type="ECO:0000313" key="2">
    <source>
        <dbReference type="EMBL" id="AFH48995.1"/>
    </source>
</evidence>
<dbReference type="SUPFAM" id="SSF52317">
    <property type="entry name" value="Class I glutamine amidotransferase-like"/>
    <property type="match status" value="1"/>
</dbReference>